<dbReference type="EMBL" id="CP029289">
    <property type="protein sequence ID" value="AWR95144.1"/>
    <property type="molecule type" value="Genomic_DNA"/>
</dbReference>
<dbReference type="RefSeq" id="WP_110271025.1">
    <property type="nucleotide sequence ID" value="NZ_CP029289.2"/>
</dbReference>
<sequence length="161" mass="18461">MKIKVIGLKGGVGKTLIANYIAQKLREMNFKVEVYPDKYAVENEEVDFEIYDLGLARPDQENSINLFVCDKFSLKTTVDYSKSWNGKKILIINKVSPIPKEIIEEIILAQEEIDNFISIILVPFNGAFFMNEYSTEPTLDNLVEILLGRKNQKIILPFIEI</sequence>
<name>A0A2U9IGT4_9CREN</name>
<evidence type="ECO:0000313" key="2">
    <source>
        <dbReference type="Proteomes" id="UP000248044"/>
    </source>
</evidence>
<reference evidence="1 2" key="1">
    <citation type="submission" date="2018-05" db="EMBL/GenBank/DDBJ databases">
        <title>Complete Genome Sequences of Extremely Thermoacidophilic, Metal-Mobilizing Type-Strain Members of the Archaeal Family Sulfolobaceae: Acidianus brierleyi DSM-1651T, Acidianus sulfidivorans DSM-18786T, Metallosphaera hakonensis DSM-7519T, and Metallosphaera prunae DSM-10039T.</title>
        <authorList>
            <person name="Counts J.A."/>
            <person name="Kelly R.M."/>
        </authorList>
    </citation>
    <scope>NUCLEOTIDE SEQUENCE [LARGE SCALE GENOMIC DNA]</scope>
    <source>
        <strain evidence="1 2">DSM 1651</strain>
    </source>
</reference>
<dbReference type="SUPFAM" id="SSF52540">
    <property type="entry name" value="P-loop containing nucleoside triphosphate hydrolases"/>
    <property type="match status" value="1"/>
</dbReference>
<dbReference type="Proteomes" id="UP000248044">
    <property type="component" value="Chromosome"/>
</dbReference>
<accession>A0A2U9IGT4</accession>
<protein>
    <recommendedName>
        <fullName evidence="3">CobQ/CobB/MinD/ParA nucleotide binding domain-containing protein</fullName>
    </recommendedName>
</protein>
<evidence type="ECO:0000313" key="1">
    <source>
        <dbReference type="EMBL" id="AWR95144.1"/>
    </source>
</evidence>
<dbReference type="OrthoDB" id="34360at2157"/>
<proteinExistence type="predicted"/>
<keyword evidence="2" id="KW-1185">Reference proteome</keyword>
<dbReference type="GeneID" id="36832809"/>
<evidence type="ECO:0008006" key="3">
    <source>
        <dbReference type="Google" id="ProtNLM"/>
    </source>
</evidence>
<organism evidence="1 2">
    <name type="scientific">Acidianus brierleyi</name>
    <dbReference type="NCBI Taxonomy" id="41673"/>
    <lineage>
        <taxon>Archaea</taxon>
        <taxon>Thermoproteota</taxon>
        <taxon>Thermoprotei</taxon>
        <taxon>Sulfolobales</taxon>
        <taxon>Sulfolobaceae</taxon>
        <taxon>Acidianus</taxon>
    </lineage>
</organism>
<gene>
    <name evidence="1" type="ORF">DFR85_11595</name>
</gene>
<dbReference type="AlphaFoldDB" id="A0A2U9IGT4"/>
<dbReference type="KEGG" id="abri:DFR85_11595"/>
<dbReference type="InterPro" id="IPR027417">
    <property type="entry name" value="P-loop_NTPase"/>
</dbReference>